<sequence>MASLSLVFAFSSVTQADESAIAYVKVLNGACYVESGGAERILQIGDPLYKDDIVKTRSESSLGVSFRDNTLVSLGSNSSLKLNNFEFDPDNKKLAFAVQLFEGTLLYISGIIAKLTKNPDEDLQITTPAGTISVRGTKMFVRAE</sequence>
<dbReference type="Gene3D" id="2.60.120.1440">
    <property type="match status" value="1"/>
</dbReference>
<evidence type="ECO:0000313" key="3">
    <source>
        <dbReference type="Proteomes" id="UP000035444"/>
    </source>
</evidence>
<keyword evidence="3" id="KW-1185">Reference proteome</keyword>
<dbReference type="EMBL" id="LAQL01000005">
    <property type="protein sequence ID" value="KLN61259.1"/>
    <property type="molecule type" value="Genomic_DNA"/>
</dbReference>
<reference evidence="2 3" key="1">
    <citation type="submission" date="2015-03" db="EMBL/GenBank/DDBJ databases">
        <title>Genome Sequence of Kiloniella spongiae MEBiC09566, isolated from a marine sponge.</title>
        <authorList>
            <person name="Shao Z."/>
            <person name="Wang L."/>
            <person name="Li X."/>
        </authorList>
    </citation>
    <scope>NUCLEOTIDE SEQUENCE [LARGE SCALE GENOMIC DNA]</scope>
    <source>
        <strain evidence="2 3">MEBiC09566</strain>
    </source>
</reference>
<dbReference type="PANTHER" id="PTHR38731">
    <property type="entry name" value="LIPL45-RELATED LIPOPROTEIN-RELATED"/>
    <property type="match status" value="1"/>
</dbReference>
<proteinExistence type="predicted"/>
<evidence type="ECO:0000259" key="1">
    <source>
        <dbReference type="Pfam" id="PF04773"/>
    </source>
</evidence>
<evidence type="ECO:0000313" key="2">
    <source>
        <dbReference type="EMBL" id="KLN61259.1"/>
    </source>
</evidence>
<organism evidence="2 3">
    <name type="scientific">Kiloniella spongiae</name>
    <dbReference type="NCBI Taxonomy" id="1489064"/>
    <lineage>
        <taxon>Bacteria</taxon>
        <taxon>Pseudomonadati</taxon>
        <taxon>Pseudomonadota</taxon>
        <taxon>Alphaproteobacteria</taxon>
        <taxon>Rhodospirillales</taxon>
        <taxon>Kiloniellaceae</taxon>
        <taxon>Kiloniella</taxon>
    </lineage>
</organism>
<protein>
    <recommendedName>
        <fullName evidence="1">FecR protein domain-containing protein</fullName>
    </recommendedName>
</protein>
<dbReference type="STRING" id="1489064.WH96_07905"/>
<feature type="domain" description="FecR protein" evidence="1">
    <location>
        <begin position="53"/>
        <end position="143"/>
    </location>
</feature>
<gene>
    <name evidence="2" type="ORF">WH96_07905</name>
</gene>
<dbReference type="Proteomes" id="UP000035444">
    <property type="component" value="Unassembled WGS sequence"/>
</dbReference>
<comment type="caution">
    <text evidence="2">The sequence shown here is derived from an EMBL/GenBank/DDBJ whole genome shotgun (WGS) entry which is preliminary data.</text>
</comment>
<dbReference type="Pfam" id="PF04773">
    <property type="entry name" value="FecR"/>
    <property type="match status" value="1"/>
</dbReference>
<accession>A0A0H2MFC8</accession>
<dbReference type="InterPro" id="IPR006860">
    <property type="entry name" value="FecR"/>
</dbReference>
<dbReference type="AlphaFoldDB" id="A0A0H2MFC8"/>
<name>A0A0H2MFC8_9PROT</name>